<gene>
    <name evidence="1" type="ORF">METZ01_LOCUS136628</name>
</gene>
<protein>
    <submittedName>
        <fullName evidence="1">Uncharacterized protein</fullName>
    </submittedName>
</protein>
<dbReference type="EMBL" id="UINC01019802">
    <property type="protein sequence ID" value="SVA83774.1"/>
    <property type="molecule type" value="Genomic_DNA"/>
</dbReference>
<evidence type="ECO:0000313" key="1">
    <source>
        <dbReference type="EMBL" id="SVA83774.1"/>
    </source>
</evidence>
<feature type="non-terminal residue" evidence="1">
    <location>
        <position position="1"/>
    </location>
</feature>
<reference evidence="1" key="1">
    <citation type="submission" date="2018-05" db="EMBL/GenBank/DDBJ databases">
        <authorList>
            <person name="Lanie J.A."/>
            <person name="Ng W.-L."/>
            <person name="Kazmierczak K.M."/>
            <person name="Andrzejewski T.M."/>
            <person name="Davidsen T.M."/>
            <person name="Wayne K.J."/>
            <person name="Tettelin H."/>
            <person name="Glass J.I."/>
            <person name="Rusch D."/>
            <person name="Podicherti R."/>
            <person name="Tsui H.-C.T."/>
            <person name="Winkler M.E."/>
        </authorList>
    </citation>
    <scope>NUCLEOTIDE SEQUENCE</scope>
</reference>
<name>A0A381Z3R0_9ZZZZ</name>
<organism evidence="1">
    <name type="scientific">marine metagenome</name>
    <dbReference type="NCBI Taxonomy" id="408172"/>
    <lineage>
        <taxon>unclassified sequences</taxon>
        <taxon>metagenomes</taxon>
        <taxon>ecological metagenomes</taxon>
    </lineage>
</organism>
<dbReference type="AlphaFoldDB" id="A0A381Z3R0"/>
<proteinExistence type="predicted"/>
<sequence>AWSLPYAVSFSEKEDVADGEVASDKFRDRLTMMMRDVQVYGSLLANQRKTDLSGEDPTFMAMLRK</sequence>
<accession>A0A381Z3R0</accession>